<comment type="caution">
    <text evidence="1">The sequence shown here is derived from an EMBL/GenBank/DDBJ whole genome shotgun (WGS) entry which is preliminary data.</text>
</comment>
<protein>
    <submittedName>
        <fullName evidence="1">Uncharacterized protein</fullName>
    </submittedName>
</protein>
<reference evidence="1 2" key="1">
    <citation type="submission" date="2013-08" db="EMBL/GenBank/DDBJ databases">
        <authorList>
            <person name="Weinstock G."/>
            <person name="Sodergren E."/>
            <person name="Wylie T."/>
            <person name="Fulton L."/>
            <person name="Fulton R."/>
            <person name="Fronick C."/>
            <person name="O'Laughlin M."/>
            <person name="Godfrey J."/>
            <person name="Miner T."/>
            <person name="Herter B."/>
            <person name="Appelbaum E."/>
            <person name="Cordes M."/>
            <person name="Lek S."/>
            <person name="Wollam A."/>
            <person name="Pepin K.H."/>
            <person name="Palsikar V.B."/>
            <person name="Mitreva M."/>
            <person name="Wilson R.K."/>
        </authorList>
    </citation>
    <scope>NUCLEOTIDE SEQUENCE [LARGE SCALE GENOMIC DNA]</scope>
    <source>
        <strain evidence="1 2">F0184</strain>
    </source>
</reference>
<gene>
    <name evidence="1" type="ORF">HMPREF0742_01878</name>
</gene>
<sequence length="176" mass="19139">MHDGGAISQVRAQAQTVTITHTHPSGNHIVNKTRELIDMAYAQMPQLPQAQRELVQLGGKYRTVVRPRHVRQVPEKPLKIQVIRAHQGVREQVQTQVPIDCVLRGLIQINGGGAHLSAGIAFGVLAGELFKLIREGKIGGLGERRRGEPRIQYRARIGAGGDDINEGHAGSVTSFG</sequence>
<evidence type="ECO:0000313" key="2">
    <source>
        <dbReference type="Proteomes" id="UP000017174"/>
    </source>
</evidence>
<accession>U7V407</accession>
<evidence type="ECO:0000313" key="1">
    <source>
        <dbReference type="EMBL" id="ERT65488.1"/>
    </source>
</evidence>
<dbReference type="HOGENOM" id="CLU_1524037_0_0_11"/>
<organism evidence="1 2">
    <name type="scientific">Rothia aeria F0184</name>
    <dbReference type="NCBI Taxonomy" id="888019"/>
    <lineage>
        <taxon>Bacteria</taxon>
        <taxon>Bacillati</taxon>
        <taxon>Actinomycetota</taxon>
        <taxon>Actinomycetes</taxon>
        <taxon>Micrococcales</taxon>
        <taxon>Micrococcaceae</taxon>
        <taxon>Rothia</taxon>
    </lineage>
</organism>
<dbReference type="Proteomes" id="UP000017174">
    <property type="component" value="Unassembled WGS sequence"/>
</dbReference>
<dbReference type="AlphaFoldDB" id="U7V407"/>
<proteinExistence type="predicted"/>
<name>U7V407_9MICC</name>
<dbReference type="EMBL" id="AXZG01000053">
    <property type="protein sequence ID" value="ERT65488.1"/>
    <property type="molecule type" value="Genomic_DNA"/>
</dbReference>